<dbReference type="Pfam" id="PF25597">
    <property type="entry name" value="SH3_retrovirus"/>
    <property type="match status" value="1"/>
</dbReference>
<name>A0ABP1S806_9HEXA</name>
<evidence type="ECO:0000256" key="3">
    <source>
        <dbReference type="SAM" id="Phobius"/>
    </source>
</evidence>
<feature type="transmembrane region" description="Helical" evidence="3">
    <location>
        <begin position="291"/>
        <end position="313"/>
    </location>
</feature>
<evidence type="ECO:0000313" key="5">
    <source>
        <dbReference type="EMBL" id="CAL8145069.1"/>
    </source>
</evidence>
<feature type="domain" description="Retroviral polymerase SH3-like" evidence="4">
    <location>
        <begin position="2"/>
        <end position="34"/>
    </location>
</feature>
<evidence type="ECO:0000259" key="4">
    <source>
        <dbReference type="Pfam" id="PF25597"/>
    </source>
</evidence>
<accession>A0ABP1S806</accession>
<dbReference type="InterPro" id="IPR057670">
    <property type="entry name" value="SH3_retrovirus"/>
</dbReference>
<sequence>MLVGYDSNTNSYRLYDGERQCVYIARNVTFEEEAAEYVPVRVYSDTNSDDEEADSENCSANNDSMTDSEAAANQGDSEEEMATTTAAQGNSSDKQKLITVRISANNQEYEARIPEKGKAKVKLTKTKPMILRIRDSMYSPMTLRSGNSIQPPIRFQANLANCHDEPQSYYEAQRKKPPAPASTFMAKAMMCLTILSLFSTASSLTTQNSIPVLRKRSQTPIASGYLQAKLMVKFLNPCTMLNEVNIHADLVDKAIFRCNNMYKENFVTEVENVCPSRQWTEVFLHHRQKRFIPLLIVGGIVLFHVVVAGLSIAPTVMASQNAAAIAELENQMQTQKENMAMMDTQLKIHNEMILDLQRRFNETIANLELQLADFNELKDKSIDSSFFISYITSRLTNGKLILKEAAHIPDPSKHELLIVPQKECKPSTCLPDSSKYFLIQNCVDRHPSDELDFIQVKPNSDAYHIYCHESEIQIEGKTQPCPSYVFTLPLYTKFKINGIDFVSSKVSIEATEAWDPILTLKANWHLQPKVNWNHLLLGDQDLVPPMPELKEELHKSFSFWTLVAGVLILALLAIIVGGLIWRLFKKPTVIVTALPIQEEPINAIENNPPQQ</sequence>
<feature type="transmembrane region" description="Helical" evidence="3">
    <location>
        <begin position="557"/>
        <end position="581"/>
    </location>
</feature>
<keyword evidence="3" id="KW-0812">Transmembrane</keyword>
<feature type="compositionally biased region" description="Polar residues" evidence="2">
    <location>
        <begin position="56"/>
        <end position="67"/>
    </location>
</feature>
<reference evidence="5 6" key="1">
    <citation type="submission" date="2024-08" db="EMBL/GenBank/DDBJ databases">
        <authorList>
            <person name="Cucini C."/>
            <person name="Frati F."/>
        </authorList>
    </citation>
    <scope>NUCLEOTIDE SEQUENCE [LARGE SCALE GENOMIC DNA]</scope>
</reference>
<dbReference type="EMBL" id="CAXLJM020000162">
    <property type="protein sequence ID" value="CAL8145069.1"/>
    <property type="molecule type" value="Genomic_DNA"/>
</dbReference>
<proteinExistence type="predicted"/>
<dbReference type="Proteomes" id="UP001642540">
    <property type="component" value="Unassembled WGS sequence"/>
</dbReference>
<evidence type="ECO:0000256" key="1">
    <source>
        <dbReference type="SAM" id="Coils"/>
    </source>
</evidence>
<feature type="coiled-coil region" evidence="1">
    <location>
        <begin position="318"/>
        <end position="377"/>
    </location>
</feature>
<gene>
    <name evidence="5" type="ORF">ODALV1_LOCUS30384</name>
</gene>
<feature type="compositionally biased region" description="Polar residues" evidence="2">
    <location>
        <begin position="82"/>
        <end position="92"/>
    </location>
</feature>
<organism evidence="5 6">
    <name type="scientific">Orchesella dallaii</name>
    <dbReference type="NCBI Taxonomy" id="48710"/>
    <lineage>
        <taxon>Eukaryota</taxon>
        <taxon>Metazoa</taxon>
        <taxon>Ecdysozoa</taxon>
        <taxon>Arthropoda</taxon>
        <taxon>Hexapoda</taxon>
        <taxon>Collembola</taxon>
        <taxon>Entomobryomorpha</taxon>
        <taxon>Entomobryoidea</taxon>
        <taxon>Orchesellidae</taxon>
        <taxon>Orchesellinae</taxon>
        <taxon>Orchesella</taxon>
    </lineage>
</organism>
<keyword evidence="6" id="KW-1185">Reference proteome</keyword>
<protein>
    <recommendedName>
        <fullName evidence="4">Retroviral polymerase SH3-like domain-containing protein</fullName>
    </recommendedName>
</protein>
<keyword evidence="3" id="KW-0472">Membrane</keyword>
<keyword evidence="1" id="KW-0175">Coiled coil</keyword>
<feature type="region of interest" description="Disordered" evidence="2">
    <location>
        <begin position="45"/>
        <end position="94"/>
    </location>
</feature>
<keyword evidence="3" id="KW-1133">Transmembrane helix</keyword>
<comment type="caution">
    <text evidence="5">The sequence shown here is derived from an EMBL/GenBank/DDBJ whole genome shotgun (WGS) entry which is preliminary data.</text>
</comment>
<evidence type="ECO:0000256" key="2">
    <source>
        <dbReference type="SAM" id="MobiDB-lite"/>
    </source>
</evidence>
<evidence type="ECO:0000313" key="6">
    <source>
        <dbReference type="Proteomes" id="UP001642540"/>
    </source>
</evidence>